<name>A0A7G5XET2_9BACT</name>
<dbReference type="GO" id="GO:0004020">
    <property type="term" value="F:adenylylsulfate kinase activity"/>
    <property type="evidence" value="ECO:0007669"/>
    <property type="project" value="UniProtKB-EC"/>
</dbReference>
<dbReference type="GO" id="GO:0010134">
    <property type="term" value="P:sulfate assimilation via adenylyl sulfate reduction"/>
    <property type="evidence" value="ECO:0007669"/>
    <property type="project" value="TreeGrafter"/>
</dbReference>
<protein>
    <recommendedName>
        <fullName evidence="2 6">Adenylyl-sulfate kinase</fullName>
        <ecNumber evidence="2 6">2.7.1.25</ecNumber>
    </recommendedName>
</protein>
<evidence type="ECO:0000256" key="6">
    <source>
        <dbReference type="RuleBase" id="RU004347"/>
    </source>
</evidence>
<evidence type="ECO:0000259" key="7">
    <source>
        <dbReference type="Pfam" id="PF01583"/>
    </source>
</evidence>
<organism evidence="8 9">
    <name type="scientific">Lacibacter sediminis</name>
    <dbReference type="NCBI Taxonomy" id="2760713"/>
    <lineage>
        <taxon>Bacteria</taxon>
        <taxon>Pseudomonadati</taxon>
        <taxon>Bacteroidota</taxon>
        <taxon>Chitinophagia</taxon>
        <taxon>Chitinophagales</taxon>
        <taxon>Chitinophagaceae</taxon>
        <taxon>Lacibacter</taxon>
    </lineage>
</organism>
<comment type="pathway">
    <text evidence="6">Sulfur metabolism; hydrogen sulfide biosynthesis; sulfite from sulfate: step 2/3.</text>
</comment>
<dbReference type="SUPFAM" id="SSF52540">
    <property type="entry name" value="P-loop containing nucleoside triphosphate hydrolases"/>
    <property type="match status" value="1"/>
</dbReference>
<comment type="function">
    <text evidence="6">Catalyzes the synthesis of activated sulfate.</text>
</comment>
<dbReference type="NCBIfam" id="NF004041">
    <property type="entry name" value="PRK05541.1"/>
    <property type="match status" value="1"/>
</dbReference>
<feature type="domain" description="APS kinase" evidence="7">
    <location>
        <begin position="56"/>
        <end position="203"/>
    </location>
</feature>
<dbReference type="KEGG" id="lacs:H4075_18205"/>
<dbReference type="GO" id="GO:0004781">
    <property type="term" value="F:sulfate adenylyltransferase (ATP) activity"/>
    <property type="evidence" value="ECO:0007669"/>
    <property type="project" value="TreeGrafter"/>
</dbReference>
<comment type="catalytic activity">
    <reaction evidence="1 6">
        <text>adenosine 5'-phosphosulfate + ATP = 3'-phosphoadenylyl sulfate + ADP + H(+)</text>
        <dbReference type="Rhea" id="RHEA:24152"/>
        <dbReference type="ChEBI" id="CHEBI:15378"/>
        <dbReference type="ChEBI" id="CHEBI:30616"/>
        <dbReference type="ChEBI" id="CHEBI:58243"/>
        <dbReference type="ChEBI" id="CHEBI:58339"/>
        <dbReference type="ChEBI" id="CHEBI:456216"/>
        <dbReference type="EC" id="2.7.1.25"/>
    </reaction>
</comment>
<dbReference type="Gene3D" id="3.40.50.300">
    <property type="entry name" value="P-loop containing nucleotide triphosphate hydrolases"/>
    <property type="match status" value="1"/>
</dbReference>
<dbReference type="UniPathway" id="UPA00140">
    <property type="reaction ID" value="UER00205"/>
</dbReference>
<evidence type="ECO:0000313" key="8">
    <source>
        <dbReference type="EMBL" id="QNA43985.1"/>
    </source>
</evidence>
<dbReference type="GO" id="GO:0019379">
    <property type="term" value="P:sulfate assimilation, phosphoadenylyl sulfate reduction by phosphoadenylyl-sulfate reductase (thioredoxin)"/>
    <property type="evidence" value="ECO:0007669"/>
    <property type="project" value="TreeGrafter"/>
</dbReference>
<gene>
    <name evidence="8" type="primary">cysC</name>
    <name evidence="8" type="ORF">H4075_18205</name>
</gene>
<proteinExistence type="inferred from homology"/>
<comment type="similarity">
    <text evidence="6">Belongs to the APS kinase family.</text>
</comment>
<keyword evidence="9" id="KW-1185">Reference proteome</keyword>
<dbReference type="AlphaFoldDB" id="A0A7G5XET2"/>
<dbReference type="NCBIfam" id="TIGR00455">
    <property type="entry name" value="apsK"/>
    <property type="match status" value="1"/>
</dbReference>
<keyword evidence="3 6" id="KW-0808">Transferase</keyword>
<evidence type="ECO:0000256" key="4">
    <source>
        <dbReference type="ARBA" id="ARBA00022741"/>
    </source>
</evidence>
<dbReference type="CDD" id="cd02027">
    <property type="entry name" value="APSK"/>
    <property type="match status" value="1"/>
</dbReference>
<evidence type="ECO:0000256" key="5">
    <source>
        <dbReference type="ARBA" id="ARBA00022840"/>
    </source>
</evidence>
<dbReference type="EMBL" id="CP060007">
    <property type="protein sequence ID" value="QNA43985.1"/>
    <property type="molecule type" value="Genomic_DNA"/>
</dbReference>
<dbReference type="GO" id="GO:0005737">
    <property type="term" value="C:cytoplasm"/>
    <property type="evidence" value="ECO:0007669"/>
    <property type="project" value="TreeGrafter"/>
</dbReference>
<evidence type="ECO:0000256" key="3">
    <source>
        <dbReference type="ARBA" id="ARBA00022679"/>
    </source>
</evidence>
<sequence length="223" mass="24983">MSFALSNIKTNNRSEFSAEHLDQVIDLEAMAETYMSHFLQHISKVEISGTVNDNIKPCVIWLTGLSAAGKTTISDDLVKKFKERSVTIISLDGDDIRQAIKLTGFDEQSRKKHNLTVGYIASKFESMGFVVIVSLISPYVSIREQIRQMCNRFIEVYVSTGIDECIKRDPKGLYAKALNGQLKDFTGISSPYEPPVNPEIVIDTTLKSISSCSDKIINFYELI</sequence>
<keyword evidence="4 6" id="KW-0547">Nucleotide-binding</keyword>
<dbReference type="Proteomes" id="UP000515344">
    <property type="component" value="Chromosome"/>
</dbReference>
<keyword evidence="6 8" id="KW-0418">Kinase</keyword>
<dbReference type="InterPro" id="IPR027417">
    <property type="entry name" value="P-loop_NTPase"/>
</dbReference>
<dbReference type="RefSeq" id="WP_182802247.1">
    <property type="nucleotide sequence ID" value="NZ_CP060007.1"/>
</dbReference>
<keyword evidence="5 6" id="KW-0067">ATP-binding</keyword>
<dbReference type="PANTHER" id="PTHR42700">
    <property type="entry name" value="SULFATE ADENYLYLTRANSFERASE"/>
    <property type="match status" value="1"/>
</dbReference>
<dbReference type="GO" id="GO:0005524">
    <property type="term" value="F:ATP binding"/>
    <property type="evidence" value="ECO:0007669"/>
    <property type="project" value="UniProtKB-KW"/>
</dbReference>
<reference evidence="9" key="1">
    <citation type="submission" date="2020-08" db="EMBL/GenBank/DDBJ databases">
        <title>Lacibacter sp. S13-6-6 genome sequencing.</title>
        <authorList>
            <person name="Jin L."/>
        </authorList>
    </citation>
    <scope>NUCLEOTIDE SEQUENCE [LARGE SCALE GENOMIC DNA]</scope>
    <source>
        <strain evidence="9">S13-6-6</strain>
    </source>
</reference>
<dbReference type="GO" id="GO:0070814">
    <property type="term" value="P:hydrogen sulfide biosynthetic process"/>
    <property type="evidence" value="ECO:0007669"/>
    <property type="project" value="UniProtKB-UniPathway"/>
</dbReference>
<dbReference type="EC" id="2.7.1.25" evidence="2 6"/>
<evidence type="ECO:0000256" key="1">
    <source>
        <dbReference type="ARBA" id="ARBA00001823"/>
    </source>
</evidence>
<dbReference type="Pfam" id="PF01583">
    <property type="entry name" value="APS_kinase"/>
    <property type="match status" value="1"/>
</dbReference>
<dbReference type="InterPro" id="IPR002891">
    <property type="entry name" value="APS"/>
</dbReference>
<evidence type="ECO:0000256" key="2">
    <source>
        <dbReference type="ARBA" id="ARBA00012121"/>
    </source>
</evidence>
<dbReference type="InterPro" id="IPR050512">
    <property type="entry name" value="Sulf_AdTrans/APS_kinase"/>
</dbReference>
<evidence type="ECO:0000313" key="9">
    <source>
        <dbReference type="Proteomes" id="UP000515344"/>
    </source>
</evidence>
<dbReference type="InterPro" id="IPR059117">
    <property type="entry name" value="APS_kinase_dom"/>
</dbReference>
<accession>A0A7G5XET2</accession>
<dbReference type="PANTHER" id="PTHR42700:SF1">
    <property type="entry name" value="SULFATE ADENYLYLTRANSFERASE"/>
    <property type="match status" value="1"/>
</dbReference>